<keyword evidence="7" id="KW-1185">Reference proteome</keyword>
<feature type="region of interest" description="Disordered" evidence="3">
    <location>
        <begin position="350"/>
        <end position="390"/>
    </location>
</feature>
<dbReference type="OrthoDB" id="28357at2759"/>
<feature type="domain" description="N-terminal Ras-GEF" evidence="5">
    <location>
        <begin position="438"/>
        <end position="575"/>
    </location>
</feature>
<feature type="domain" description="Ras-GEF" evidence="4">
    <location>
        <begin position="607"/>
        <end position="852"/>
    </location>
</feature>
<evidence type="ECO:0000256" key="2">
    <source>
        <dbReference type="PROSITE-ProRule" id="PRU00168"/>
    </source>
</evidence>
<dbReference type="GO" id="GO:0007265">
    <property type="term" value="P:Ras protein signal transduction"/>
    <property type="evidence" value="ECO:0007669"/>
    <property type="project" value="TreeGrafter"/>
</dbReference>
<feature type="compositionally biased region" description="Low complexity" evidence="3">
    <location>
        <begin position="106"/>
        <end position="126"/>
    </location>
</feature>
<dbReference type="CDD" id="cd00155">
    <property type="entry name" value="RasGEF"/>
    <property type="match status" value="1"/>
</dbReference>
<dbReference type="SUPFAM" id="SSF48366">
    <property type="entry name" value="Ras GEF"/>
    <property type="match status" value="2"/>
</dbReference>
<dbReference type="InterPro" id="IPR023578">
    <property type="entry name" value="Ras_GEF_dom_sf"/>
</dbReference>
<feature type="compositionally biased region" description="Acidic residues" evidence="3">
    <location>
        <begin position="69"/>
        <end position="97"/>
    </location>
</feature>
<feature type="compositionally biased region" description="Polar residues" evidence="3">
    <location>
        <begin position="1"/>
        <end position="17"/>
    </location>
</feature>
<dbReference type="SMART" id="SM00229">
    <property type="entry name" value="RasGEFN"/>
    <property type="match status" value="1"/>
</dbReference>
<dbReference type="RefSeq" id="XP_004356973.1">
    <property type="nucleotide sequence ID" value="XM_004356918.1"/>
</dbReference>
<name>L8HKN6_ACACF</name>
<feature type="compositionally biased region" description="Low complexity" evidence="3">
    <location>
        <begin position="162"/>
        <end position="182"/>
    </location>
</feature>
<proteinExistence type="predicted"/>
<dbReference type="GeneID" id="14925992"/>
<dbReference type="InterPro" id="IPR001895">
    <property type="entry name" value="RASGEF_cat_dom"/>
</dbReference>
<dbReference type="CDD" id="cd06224">
    <property type="entry name" value="REM"/>
    <property type="match status" value="1"/>
</dbReference>
<evidence type="ECO:0000256" key="1">
    <source>
        <dbReference type="ARBA" id="ARBA00022658"/>
    </source>
</evidence>
<feature type="compositionally biased region" description="Basic and acidic residues" evidence="3">
    <location>
        <begin position="129"/>
        <end position="139"/>
    </location>
</feature>
<feature type="compositionally biased region" description="Acidic residues" evidence="3">
    <location>
        <begin position="204"/>
        <end position="215"/>
    </location>
</feature>
<dbReference type="KEGG" id="acan:ACA1_321380"/>
<evidence type="ECO:0000256" key="3">
    <source>
        <dbReference type="SAM" id="MobiDB-lite"/>
    </source>
</evidence>
<dbReference type="Gene3D" id="1.20.870.10">
    <property type="entry name" value="Son of sevenless (SoS) protein Chain: S domain 1"/>
    <property type="match status" value="1"/>
</dbReference>
<protein>
    <submittedName>
        <fullName evidence="6">RasGEF domain containing protein</fullName>
    </submittedName>
</protein>
<dbReference type="STRING" id="1257118.L8HKN6"/>
<dbReference type="Proteomes" id="UP000011083">
    <property type="component" value="Unassembled WGS sequence"/>
</dbReference>
<feature type="domain" description="Ras-GEF" evidence="4">
    <location>
        <begin position="1045"/>
        <end position="1276"/>
    </location>
</feature>
<dbReference type="SMART" id="SM00147">
    <property type="entry name" value="RasGEF"/>
    <property type="match status" value="2"/>
</dbReference>
<feature type="compositionally biased region" description="Acidic residues" evidence="3">
    <location>
        <begin position="223"/>
        <end position="242"/>
    </location>
</feature>
<evidence type="ECO:0000259" key="4">
    <source>
        <dbReference type="PROSITE" id="PS50009"/>
    </source>
</evidence>
<organism evidence="6 7">
    <name type="scientific">Acanthamoeba castellanii (strain ATCC 30010 / Neff)</name>
    <dbReference type="NCBI Taxonomy" id="1257118"/>
    <lineage>
        <taxon>Eukaryota</taxon>
        <taxon>Amoebozoa</taxon>
        <taxon>Discosea</taxon>
        <taxon>Longamoebia</taxon>
        <taxon>Centramoebida</taxon>
        <taxon>Acanthamoebidae</taxon>
        <taxon>Acanthamoeba</taxon>
    </lineage>
</organism>
<feature type="compositionally biased region" description="Low complexity" evidence="3">
    <location>
        <begin position="1369"/>
        <end position="1399"/>
    </location>
</feature>
<feature type="compositionally biased region" description="Low complexity" evidence="3">
    <location>
        <begin position="1334"/>
        <end position="1352"/>
    </location>
</feature>
<dbReference type="Pfam" id="PF00617">
    <property type="entry name" value="RasGEF"/>
    <property type="match status" value="2"/>
</dbReference>
<evidence type="ECO:0000259" key="5">
    <source>
        <dbReference type="PROSITE" id="PS50212"/>
    </source>
</evidence>
<dbReference type="EMBL" id="KB007809">
    <property type="protein sequence ID" value="ELR24956.1"/>
    <property type="molecule type" value="Genomic_DNA"/>
</dbReference>
<feature type="compositionally biased region" description="Pro residues" evidence="3">
    <location>
        <begin position="1353"/>
        <end position="1368"/>
    </location>
</feature>
<dbReference type="InterPro" id="IPR036964">
    <property type="entry name" value="RASGEF_cat_dom_sf"/>
</dbReference>
<dbReference type="Pfam" id="PF00618">
    <property type="entry name" value="RasGEF_N"/>
    <property type="match status" value="1"/>
</dbReference>
<evidence type="ECO:0000313" key="7">
    <source>
        <dbReference type="Proteomes" id="UP000011083"/>
    </source>
</evidence>
<dbReference type="GO" id="GO:0005085">
    <property type="term" value="F:guanyl-nucleotide exchange factor activity"/>
    <property type="evidence" value="ECO:0007669"/>
    <property type="project" value="UniProtKB-KW"/>
</dbReference>
<feature type="compositionally biased region" description="Basic and acidic residues" evidence="3">
    <location>
        <begin position="55"/>
        <end position="68"/>
    </location>
</feature>
<dbReference type="PROSITE" id="PS50212">
    <property type="entry name" value="RASGEF_NTER"/>
    <property type="match status" value="2"/>
</dbReference>
<feature type="compositionally biased region" description="Polar residues" evidence="3">
    <location>
        <begin position="375"/>
        <end position="389"/>
    </location>
</feature>
<dbReference type="PANTHER" id="PTHR23113">
    <property type="entry name" value="GUANINE NUCLEOTIDE EXCHANGE FACTOR"/>
    <property type="match status" value="1"/>
</dbReference>
<dbReference type="InterPro" id="IPR000651">
    <property type="entry name" value="Ras-like_Gua-exchang_fac_N"/>
</dbReference>
<dbReference type="PROSITE" id="PS50009">
    <property type="entry name" value="RASGEF_CAT"/>
    <property type="match status" value="2"/>
</dbReference>
<dbReference type="GO" id="GO:0005886">
    <property type="term" value="C:plasma membrane"/>
    <property type="evidence" value="ECO:0007669"/>
    <property type="project" value="TreeGrafter"/>
</dbReference>
<accession>L8HKN6</accession>
<feature type="region of interest" description="Disordered" evidence="3">
    <location>
        <begin position="1411"/>
        <end position="1461"/>
    </location>
</feature>
<gene>
    <name evidence="6" type="ORF">ACA1_321380</name>
</gene>
<sequence length="1461" mass="160762">MKKSLSSKTLPSVSPGKTPSHRSKGEKEDDTWSRLHASTPNVKLARRVSQSVLDDTPHYRYDYFRDDDSLSDEDDEDSVSESDDADDAVVCEVVSDDEGGHHQHHQAQSPPDAAAAPEEATTTPGGLADELKAIGDRPRFTIGKRTVSGLLDNKRVLGQQRTKAVAAAAPTATGSGAAATEADAGEAKAADEGSSSGAHQPQAEEQEDSDDDEESATEHTEDTNETDDVNTEDYEPDLSDDDKELHHNFSDGCLTAGDDLAHAGVNYSLRARRGVVLDTPEGIVGVGYGLGEGVKSSKNGGGGGGSPLGGSKALKLLGIQERSDAAMDRFNSATPLGPLDVIDGGKKKLATRRGSKIKLPSRGSAEKVKIRSRSKNTPTLSSRSQSDTTLDVIERGEVASRLGKSSPKVPKQRSSIKHMRASIKSQFSDSVPPGPEVVPARKVVGTIDELIALLFDAQHCESDKDYESDFLYLYRFFIKPKTLLKKFIELYRKKEALPDKASAERIAEGENERYRTKKRIIELIQSWTKLGFDDLNEDANFMQKLTFFINNVLTPNERTESNINIELTQLIERKNAVYKKQVGPNLLRSKEEEELAKARFIPLKPDQCHRVVEEMTFIERSLFVAIQPWEFLAVLWNSSPPTPEEMKRQQNYNMWEEHKTRLENWVASEILTRPDLTERTLTLKKFIDIARFAYKNGNLNCVHTIVTALSSPALKRLAKTWSNLPSKSVASFDKLVARVLSGEQTDYQAYTSLLKEGRTLSFLLPSLSVFAREISRLKEAKKEDESGDKAKTVVDFTMLRRATVVMQEIQGYQQRGSPALTSRPILNKFLRQQHRSLPDNVIYYFSLHCESEEDGTSKEIQIDSLDPGLVYAINAGRFFVKSGSPTALAAKVLDKWLSSLDPDFRDAVILCRAYWLPSVDLFNKLTECYPKEAPTDMWGDYKEAEVHLPDIQERLRTVDAIRFWMEVEMHELANDDKFKRQLTEFVDNTYFINSNEASFFLHLKQTFNPVRPPVPSSVAPVVSGVSEEAVTVEYPIEEKLMAKTFPRELAECLTIIDQVMLKAIPPKELVRKAYTKPEKSPNMAGMVNHFNSISNWAASLIVLETNQQRRAQLLVQFILAAWECRLIHNFNGSYAIVAALNNAAISRLKQTWALVPARALGRWKELEFLFDFPGAFRNYREAIAKTKPPVIPFLANYSKNLFGIEENNLVYIADGVVNFERFVMLVSQIRDLQTYQQYSYNFTVDPALYDYLVEGKNKIILSEDDCYEHSQDREGRQAACNSDGDMSPVLSSSTSSSSSSGSSSLSSRSMSSPALRTNVGAASPPPSSSGAGGPSSAPAHLSALASVSSSSSPPSPSSPLDSSPPSPSSPLTRSSTVSVATRSSSLSSSPSRSSVGLASSPLFGRSALKLGRSSSSLSVNGGAGDEADQSAVKRNNPIFGARLPSSPSPTGSPSPLKKSAG</sequence>
<dbReference type="InterPro" id="IPR008937">
    <property type="entry name" value="Ras-like_GEF"/>
</dbReference>
<feature type="region of interest" description="Disordered" evidence="3">
    <location>
        <begin position="1"/>
        <end position="245"/>
    </location>
</feature>
<feature type="compositionally biased region" description="Basic and acidic residues" evidence="3">
    <location>
        <begin position="23"/>
        <end position="33"/>
    </location>
</feature>
<feature type="region of interest" description="Disordered" evidence="3">
    <location>
        <begin position="1270"/>
        <end position="1399"/>
    </location>
</feature>
<dbReference type="Gene3D" id="1.10.840.10">
    <property type="entry name" value="Ras guanine-nucleotide exchange factors catalytic domain"/>
    <property type="match status" value="2"/>
</dbReference>
<dbReference type="VEuPathDB" id="AmoebaDB:ACA1_321380"/>
<evidence type="ECO:0000313" key="6">
    <source>
        <dbReference type="EMBL" id="ELR24956.1"/>
    </source>
</evidence>
<feature type="compositionally biased region" description="Low complexity" evidence="3">
    <location>
        <begin position="1291"/>
        <end position="1312"/>
    </location>
</feature>
<feature type="domain" description="N-terminal Ras-GEF" evidence="5">
    <location>
        <begin position="876"/>
        <end position="1011"/>
    </location>
</feature>
<reference evidence="6 7" key="1">
    <citation type="journal article" date="2013" name="Genome Biol.">
        <title>Genome of Acanthamoeba castellanii highlights extensive lateral gene transfer and early evolution of tyrosine kinase signaling.</title>
        <authorList>
            <person name="Clarke M."/>
            <person name="Lohan A.J."/>
            <person name="Liu B."/>
            <person name="Lagkouvardos I."/>
            <person name="Roy S."/>
            <person name="Zafar N."/>
            <person name="Bertelli C."/>
            <person name="Schilde C."/>
            <person name="Kianianmomeni A."/>
            <person name="Burglin T.R."/>
            <person name="Frech C."/>
            <person name="Turcotte B."/>
            <person name="Kopec K.O."/>
            <person name="Synnott J.M."/>
            <person name="Choo C."/>
            <person name="Paponov I."/>
            <person name="Finkler A."/>
            <person name="Soon Heng Tan C."/>
            <person name="Hutchins A.P."/>
            <person name="Weinmeier T."/>
            <person name="Rattei T."/>
            <person name="Chu J.S."/>
            <person name="Gimenez G."/>
            <person name="Irimia M."/>
            <person name="Rigden D.J."/>
            <person name="Fitzpatrick D.A."/>
            <person name="Lorenzo-Morales J."/>
            <person name="Bateman A."/>
            <person name="Chiu C.H."/>
            <person name="Tang P."/>
            <person name="Hegemann P."/>
            <person name="Fromm H."/>
            <person name="Raoult D."/>
            <person name="Greub G."/>
            <person name="Miranda-Saavedra D."/>
            <person name="Chen N."/>
            <person name="Nash P."/>
            <person name="Ginger M.L."/>
            <person name="Horn M."/>
            <person name="Schaap P."/>
            <person name="Caler L."/>
            <person name="Loftus B."/>
        </authorList>
    </citation>
    <scope>NUCLEOTIDE SEQUENCE [LARGE SCALE GENOMIC DNA]</scope>
    <source>
        <strain evidence="6 7">Neff</strain>
    </source>
</reference>
<dbReference type="PANTHER" id="PTHR23113:SF370">
    <property type="entry name" value="RAS GUANINE NUCLEOTIDE EXCHANGE FACTOR P"/>
    <property type="match status" value="1"/>
</dbReference>
<keyword evidence="1 2" id="KW-0344">Guanine-nucleotide releasing factor</keyword>